<reference evidence="1 2" key="1">
    <citation type="submission" date="2015-05" db="EMBL/GenBank/DDBJ databases">
        <authorList>
            <person name="Wang D.B."/>
            <person name="Wang M."/>
        </authorList>
    </citation>
    <scope>NUCLEOTIDE SEQUENCE [LARGE SCALE GENOMIC DNA]</scope>
    <source>
        <strain evidence="1 2">IMCC 12053</strain>
    </source>
</reference>
<dbReference type="PATRIC" id="fig|1397108.4.peg.1028"/>
<proteinExistence type="predicted"/>
<evidence type="ECO:0000313" key="1">
    <source>
        <dbReference type="EMBL" id="ALI54949.1"/>
    </source>
</evidence>
<keyword evidence="2" id="KW-1185">Reference proteome</keyword>
<dbReference type="KEGG" id="cmar:IMCC12053_1001"/>
<name>A0A0N7HID9_9RHOB</name>
<sequence>MVSQNIPPKERAEMTAKYDFHGSAYLSYGPRREVDHFCEHFF</sequence>
<dbReference type="EMBL" id="CP012023">
    <property type="protein sequence ID" value="ALI54949.1"/>
    <property type="molecule type" value="Genomic_DNA"/>
</dbReference>
<dbReference type="AlphaFoldDB" id="A0A0N7HID9"/>
<dbReference type="STRING" id="1397108.IMCC12053_1001"/>
<gene>
    <name evidence="1" type="ORF">IMCC12053_1001</name>
</gene>
<evidence type="ECO:0000313" key="2">
    <source>
        <dbReference type="Proteomes" id="UP000064920"/>
    </source>
</evidence>
<accession>A0A0N7HID9</accession>
<protein>
    <submittedName>
        <fullName evidence="1">Uncharacterized protein</fullName>
    </submittedName>
</protein>
<dbReference type="Proteomes" id="UP000064920">
    <property type="component" value="Chromosome"/>
</dbReference>
<organism evidence="1 2">
    <name type="scientific">Celeribacter marinus</name>
    <dbReference type="NCBI Taxonomy" id="1397108"/>
    <lineage>
        <taxon>Bacteria</taxon>
        <taxon>Pseudomonadati</taxon>
        <taxon>Pseudomonadota</taxon>
        <taxon>Alphaproteobacteria</taxon>
        <taxon>Rhodobacterales</taxon>
        <taxon>Roseobacteraceae</taxon>
        <taxon>Celeribacter</taxon>
    </lineage>
</organism>